<dbReference type="VEuPathDB" id="FungiDB:BO72DRAFT_440139"/>
<dbReference type="EMBL" id="KZ824699">
    <property type="protein sequence ID" value="RAK72249.1"/>
    <property type="molecule type" value="Genomic_DNA"/>
</dbReference>
<evidence type="ECO:0000313" key="9">
    <source>
        <dbReference type="EMBL" id="RAK72249.1"/>
    </source>
</evidence>
<comment type="similarity">
    <text evidence="5">Belongs to the SAT4 family.</text>
</comment>
<dbReference type="GeneID" id="63860772"/>
<evidence type="ECO:0000256" key="2">
    <source>
        <dbReference type="ARBA" id="ARBA00022692"/>
    </source>
</evidence>
<keyword evidence="4 7" id="KW-0472">Membrane</keyword>
<evidence type="ECO:0000313" key="10">
    <source>
        <dbReference type="Proteomes" id="UP000249789"/>
    </source>
</evidence>
<proteinExistence type="inferred from homology"/>
<keyword evidence="2 7" id="KW-0812">Transmembrane</keyword>
<keyword evidence="3 7" id="KW-1133">Transmembrane helix</keyword>
<evidence type="ECO:0000256" key="7">
    <source>
        <dbReference type="SAM" id="Phobius"/>
    </source>
</evidence>
<evidence type="ECO:0000256" key="1">
    <source>
        <dbReference type="ARBA" id="ARBA00004141"/>
    </source>
</evidence>
<evidence type="ECO:0000259" key="8">
    <source>
        <dbReference type="Pfam" id="PF20684"/>
    </source>
</evidence>
<keyword evidence="10" id="KW-1185">Reference proteome</keyword>
<feature type="transmembrane region" description="Helical" evidence="7">
    <location>
        <begin position="213"/>
        <end position="233"/>
    </location>
</feature>
<organism evidence="9 10">
    <name type="scientific">Aspergillus fijiensis CBS 313.89</name>
    <dbReference type="NCBI Taxonomy" id="1448319"/>
    <lineage>
        <taxon>Eukaryota</taxon>
        <taxon>Fungi</taxon>
        <taxon>Dikarya</taxon>
        <taxon>Ascomycota</taxon>
        <taxon>Pezizomycotina</taxon>
        <taxon>Eurotiomycetes</taxon>
        <taxon>Eurotiomycetidae</taxon>
        <taxon>Eurotiales</taxon>
        <taxon>Aspergillaceae</taxon>
        <taxon>Aspergillus</taxon>
    </lineage>
</organism>
<accession>A0A8G1RFE0</accession>
<gene>
    <name evidence="9" type="ORF">BO72DRAFT_440139</name>
</gene>
<dbReference type="RefSeq" id="XP_040796261.1">
    <property type="nucleotide sequence ID" value="XM_040943439.1"/>
</dbReference>
<feature type="transmembrane region" description="Helical" evidence="7">
    <location>
        <begin position="20"/>
        <end position="39"/>
    </location>
</feature>
<dbReference type="Pfam" id="PF20684">
    <property type="entry name" value="Fung_rhodopsin"/>
    <property type="match status" value="1"/>
</dbReference>
<dbReference type="Proteomes" id="UP000249789">
    <property type="component" value="Unassembled WGS sequence"/>
</dbReference>
<dbReference type="AlphaFoldDB" id="A0A8G1RFE0"/>
<feature type="domain" description="Rhodopsin" evidence="8">
    <location>
        <begin position="35"/>
        <end position="275"/>
    </location>
</feature>
<feature type="transmembrane region" description="Helical" evidence="7">
    <location>
        <begin position="253"/>
        <end position="274"/>
    </location>
</feature>
<feature type="transmembrane region" description="Helical" evidence="7">
    <location>
        <begin position="95"/>
        <end position="117"/>
    </location>
</feature>
<dbReference type="PANTHER" id="PTHR33048">
    <property type="entry name" value="PTH11-LIKE INTEGRAL MEMBRANE PROTEIN (AFU_ORTHOLOGUE AFUA_5G11245)"/>
    <property type="match status" value="1"/>
</dbReference>
<evidence type="ECO:0000256" key="4">
    <source>
        <dbReference type="ARBA" id="ARBA00023136"/>
    </source>
</evidence>
<evidence type="ECO:0000256" key="6">
    <source>
        <dbReference type="SAM" id="MobiDB-lite"/>
    </source>
</evidence>
<dbReference type="GO" id="GO:0016020">
    <property type="term" value="C:membrane"/>
    <property type="evidence" value="ECO:0007669"/>
    <property type="project" value="UniProtKB-SubCell"/>
</dbReference>
<feature type="transmembrane region" description="Helical" evidence="7">
    <location>
        <begin position="51"/>
        <end position="75"/>
    </location>
</feature>
<name>A0A8G1RFE0_9EURO</name>
<evidence type="ECO:0000256" key="5">
    <source>
        <dbReference type="ARBA" id="ARBA00038359"/>
    </source>
</evidence>
<feature type="transmembrane region" description="Helical" evidence="7">
    <location>
        <begin position="129"/>
        <end position="151"/>
    </location>
</feature>
<dbReference type="InterPro" id="IPR052337">
    <property type="entry name" value="SAT4-like"/>
</dbReference>
<evidence type="ECO:0000256" key="3">
    <source>
        <dbReference type="ARBA" id="ARBA00022989"/>
    </source>
</evidence>
<dbReference type="InterPro" id="IPR049326">
    <property type="entry name" value="Rhodopsin_dom_fungi"/>
</dbReference>
<dbReference type="PANTHER" id="PTHR33048:SF146">
    <property type="entry name" value="INTEGRAL MEMBRANE PROTEIN"/>
    <property type="match status" value="1"/>
</dbReference>
<protein>
    <recommendedName>
        <fullName evidence="8">Rhodopsin domain-containing protein</fullName>
    </recommendedName>
</protein>
<dbReference type="OrthoDB" id="5331848at2759"/>
<feature type="transmembrane region" description="Helical" evidence="7">
    <location>
        <begin position="179"/>
        <end position="201"/>
    </location>
</feature>
<feature type="region of interest" description="Disordered" evidence="6">
    <location>
        <begin position="318"/>
        <end position="342"/>
    </location>
</feature>
<feature type="compositionally biased region" description="Basic and acidic residues" evidence="6">
    <location>
        <begin position="333"/>
        <end position="342"/>
    </location>
</feature>
<sequence>MATTEPPASGDRDRGPAIMAVLWTEAAVAVAALVLRLYGRRLVKSFGADDYLMAITVILFIVMVTFAQYLAVIGAARHIYYLTTAQQLHVVKYEWIAQTFGVLGFATSKTSVALQIRRILGPNNRQTRWLLWLVICLTCTICGIDYIFGFVQCTPPRAMWEPWVPHKCWDTSVQTGFSLFFSVWNIYIDLVLAAIPVPVIWHTSLSVKQRVAACTMLGLGPLAAACGIVKITYVVKLRSRTDLTWSSLDSSIWSASELFVVIVCGCIPPMRPVFVHHLGSKKHRLQSYPYSSQEHGRRQRHTHNRLLTSRSFILSRRPAEEDTEVLRSPTAPAEDHLQQSSR</sequence>
<reference evidence="9 10" key="1">
    <citation type="submission" date="2018-02" db="EMBL/GenBank/DDBJ databases">
        <title>The genomes of Aspergillus section Nigri reveals drivers in fungal speciation.</title>
        <authorList>
            <consortium name="DOE Joint Genome Institute"/>
            <person name="Vesth T.C."/>
            <person name="Nybo J."/>
            <person name="Theobald S."/>
            <person name="Brandl J."/>
            <person name="Frisvad J.C."/>
            <person name="Nielsen K.F."/>
            <person name="Lyhne E.K."/>
            <person name="Kogle M.E."/>
            <person name="Kuo A."/>
            <person name="Riley R."/>
            <person name="Clum A."/>
            <person name="Nolan M."/>
            <person name="Lipzen A."/>
            <person name="Salamov A."/>
            <person name="Henrissat B."/>
            <person name="Wiebenga A."/>
            <person name="De vries R.P."/>
            <person name="Grigoriev I.V."/>
            <person name="Mortensen U.H."/>
            <person name="Andersen M.R."/>
            <person name="Baker S.E."/>
        </authorList>
    </citation>
    <scope>NUCLEOTIDE SEQUENCE [LARGE SCALE GENOMIC DNA]</scope>
    <source>
        <strain evidence="9 10">CBS 313.89</strain>
    </source>
</reference>
<comment type="subcellular location">
    <subcellularLocation>
        <location evidence="1">Membrane</location>
        <topology evidence="1">Multi-pass membrane protein</topology>
    </subcellularLocation>
</comment>